<dbReference type="EMBL" id="KV878126">
    <property type="protein sequence ID" value="OJI97798.1"/>
    <property type="molecule type" value="Genomic_DNA"/>
</dbReference>
<name>A0A1L9P8H4_ASPVE</name>
<evidence type="ECO:0000256" key="1">
    <source>
        <dbReference type="SAM" id="MobiDB-lite"/>
    </source>
</evidence>
<organism evidence="2 3">
    <name type="scientific">Aspergillus versicolor CBS 583.65</name>
    <dbReference type="NCBI Taxonomy" id="1036611"/>
    <lineage>
        <taxon>Eukaryota</taxon>
        <taxon>Fungi</taxon>
        <taxon>Dikarya</taxon>
        <taxon>Ascomycota</taxon>
        <taxon>Pezizomycotina</taxon>
        <taxon>Eurotiomycetes</taxon>
        <taxon>Eurotiomycetidae</taxon>
        <taxon>Eurotiales</taxon>
        <taxon>Aspergillaceae</taxon>
        <taxon>Aspergillus</taxon>
        <taxon>Aspergillus subgen. Nidulantes</taxon>
    </lineage>
</organism>
<keyword evidence="3" id="KW-1185">Reference proteome</keyword>
<dbReference type="AlphaFoldDB" id="A0A1L9P8H4"/>
<feature type="region of interest" description="Disordered" evidence="1">
    <location>
        <begin position="61"/>
        <end position="82"/>
    </location>
</feature>
<dbReference type="GeneID" id="63728228"/>
<protein>
    <submittedName>
        <fullName evidence="2">Uncharacterized protein</fullName>
    </submittedName>
</protein>
<dbReference type="Proteomes" id="UP000184073">
    <property type="component" value="Unassembled WGS sequence"/>
</dbReference>
<gene>
    <name evidence="2" type="ORF">ASPVEDRAFT_429659</name>
</gene>
<accession>A0A1L9P8H4</accession>
<sequence length="109" mass="12089">MSRDVDNPTHLCSPPLQAFMPVTVSRPSDATVLVSTSPWSLASESGINQFDRLAKNNPLTPRASSHWDMLMDEDNPTRPNTSIMPALGSGSIWFHSRWLGMIDSQEDMC</sequence>
<reference evidence="3" key="1">
    <citation type="journal article" date="2017" name="Genome Biol.">
        <title>Comparative genomics reveals high biological diversity and specific adaptations in the industrially and medically important fungal genus Aspergillus.</title>
        <authorList>
            <person name="de Vries R.P."/>
            <person name="Riley R."/>
            <person name="Wiebenga A."/>
            <person name="Aguilar-Osorio G."/>
            <person name="Amillis S."/>
            <person name="Uchima C.A."/>
            <person name="Anderluh G."/>
            <person name="Asadollahi M."/>
            <person name="Askin M."/>
            <person name="Barry K."/>
            <person name="Battaglia E."/>
            <person name="Bayram O."/>
            <person name="Benocci T."/>
            <person name="Braus-Stromeyer S.A."/>
            <person name="Caldana C."/>
            <person name="Canovas D."/>
            <person name="Cerqueira G.C."/>
            <person name="Chen F."/>
            <person name="Chen W."/>
            <person name="Choi C."/>
            <person name="Clum A."/>
            <person name="Dos Santos R.A."/>
            <person name="Damasio A.R."/>
            <person name="Diallinas G."/>
            <person name="Emri T."/>
            <person name="Fekete E."/>
            <person name="Flipphi M."/>
            <person name="Freyberg S."/>
            <person name="Gallo A."/>
            <person name="Gournas C."/>
            <person name="Habgood R."/>
            <person name="Hainaut M."/>
            <person name="Harispe M.L."/>
            <person name="Henrissat B."/>
            <person name="Hilden K.S."/>
            <person name="Hope R."/>
            <person name="Hossain A."/>
            <person name="Karabika E."/>
            <person name="Karaffa L."/>
            <person name="Karanyi Z."/>
            <person name="Krasevec N."/>
            <person name="Kuo A."/>
            <person name="Kusch H."/>
            <person name="LaButti K."/>
            <person name="Lagendijk E.L."/>
            <person name="Lapidus A."/>
            <person name="Levasseur A."/>
            <person name="Lindquist E."/>
            <person name="Lipzen A."/>
            <person name="Logrieco A.F."/>
            <person name="MacCabe A."/>
            <person name="Maekelae M.R."/>
            <person name="Malavazi I."/>
            <person name="Melin P."/>
            <person name="Meyer V."/>
            <person name="Mielnichuk N."/>
            <person name="Miskei M."/>
            <person name="Molnar A.P."/>
            <person name="Mule G."/>
            <person name="Ngan C.Y."/>
            <person name="Orejas M."/>
            <person name="Orosz E."/>
            <person name="Ouedraogo J.P."/>
            <person name="Overkamp K.M."/>
            <person name="Park H.-S."/>
            <person name="Perrone G."/>
            <person name="Piumi F."/>
            <person name="Punt P.J."/>
            <person name="Ram A.F."/>
            <person name="Ramon A."/>
            <person name="Rauscher S."/>
            <person name="Record E."/>
            <person name="Riano-Pachon D.M."/>
            <person name="Robert V."/>
            <person name="Roehrig J."/>
            <person name="Ruller R."/>
            <person name="Salamov A."/>
            <person name="Salih N.S."/>
            <person name="Samson R.A."/>
            <person name="Sandor E."/>
            <person name="Sanguinetti M."/>
            <person name="Schuetze T."/>
            <person name="Sepcic K."/>
            <person name="Shelest E."/>
            <person name="Sherlock G."/>
            <person name="Sophianopoulou V."/>
            <person name="Squina F.M."/>
            <person name="Sun H."/>
            <person name="Susca A."/>
            <person name="Todd R.B."/>
            <person name="Tsang A."/>
            <person name="Unkles S.E."/>
            <person name="van de Wiele N."/>
            <person name="van Rossen-Uffink D."/>
            <person name="Oliveira J.V."/>
            <person name="Vesth T.C."/>
            <person name="Visser J."/>
            <person name="Yu J.-H."/>
            <person name="Zhou M."/>
            <person name="Andersen M.R."/>
            <person name="Archer D.B."/>
            <person name="Baker S.E."/>
            <person name="Benoit I."/>
            <person name="Brakhage A.A."/>
            <person name="Braus G.H."/>
            <person name="Fischer R."/>
            <person name="Frisvad J.C."/>
            <person name="Goldman G.H."/>
            <person name="Houbraken J."/>
            <person name="Oakley B."/>
            <person name="Pocsi I."/>
            <person name="Scazzocchio C."/>
            <person name="Seiboth B."/>
            <person name="vanKuyk P.A."/>
            <person name="Wortman J."/>
            <person name="Dyer P.S."/>
            <person name="Grigoriev I.V."/>
        </authorList>
    </citation>
    <scope>NUCLEOTIDE SEQUENCE [LARGE SCALE GENOMIC DNA]</scope>
    <source>
        <strain evidence="3">CBS 583.65</strain>
    </source>
</reference>
<dbReference type="RefSeq" id="XP_040663561.1">
    <property type="nucleotide sequence ID" value="XM_040812717.1"/>
</dbReference>
<dbReference type="VEuPathDB" id="FungiDB:ASPVEDRAFT_429659"/>
<proteinExistence type="predicted"/>
<evidence type="ECO:0000313" key="2">
    <source>
        <dbReference type="EMBL" id="OJI97798.1"/>
    </source>
</evidence>
<evidence type="ECO:0000313" key="3">
    <source>
        <dbReference type="Proteomes" id="UP000184073"/>
    </source>
</evidence>